<dbReference type="STRING" id="1646377.BS640_16405"/>
<dbReference type="InterPro" id="IPR007896">
    <property type="entry name" value="BTP_bacteria"/>
</dbReference>
<evidence type="ECO:0000259" key="2">
    <source>
        <dbReference type="Pfam" id="PF05232"/>
    </source>
</evidence>
<dbReference type="Proteomes" id="UP000192536">
    <property type="component" value="Unassembled WGS sequence"/>
</dbReference>
<accession>A0A1X0WCF9</accession>
<dbReference type="InterPro" id="IPR058208">
    <property type="entry name" value="PACE"/>
</dbReference>
<gene>
    <name evidence="3" type="ORF">BS640_16405</name>
</gene>
<dbReference type="NCBIfam" id="NF033665">
    <property type="entry name" value="PACE_efflu_PCE"/>
    <property type="match status" value="1"/>
</dbReference>
<dbReference type="NCBIfam" id="NF033664">
    <property type="entry name" value="PACE_transport"/>
    <property type="match status" value="1"/>
</dbReference>
<feature type="transmembrane region" description="Helical" evidence="1">
    <location>
        <begin position="21"/>
        <end position="41"/>
    </location>
</feature>
<dbReference type="GeneID" id="93564790"/>
<dbReference type="RefSeq" id="WP_017490711.1">
    <property type="nucleotide sequence ID" value="NZ_CAUQAZ010000096.1"/>
</dbReference>
<keyword evidence="1" id="KW-1133">Transmembrane helix</keyword>
<evidence type="ECO:0000256" key="1">
    <source>
        <dbReference type="SAM" id="Phobius"/>
    </source>
</evidence>
<comment type="caution">
    <text evidence="3">The sequence shown here is derived from an EMBL/GenBank/DDBJ whole genome shotgun (WGS) entry which is preliminary data.</text>
</comment>
<evidence type="ECO:0000313" key="3">
    <source>
        <dbReference type="EMBL" id="ORJ24441.1"/>
    </source>
</evidence>
<feature type="transmembrane region" description="Helical" evidence="1">
    <location>
        <begin position="47"/>
        <end position="68"/>
    </location>
</feature>
<feature type="transmembrane region" description="Helical" evidence="1">
    <location>
        <begin position="115"/>
        <end position="137"/>
    </location>
</feature>
<keyword evidence="4" id="KW-1185">Reference proteome</keyword>
<keyword evidence="1" id="KW-0472">Membrane</keyword>
<feature type="domain" description="Chlorhexidine efflux transporter" evidence="2">
    <location>
        <begin position="12"/>
        <end position="74"/>
    </location>
</feature>
<dbReference type="AlphaFoldDB" id="A0A1X0WCF9"/>
<feature type="domain" description="Chlorhexidine efflux transporter" evidence="2">
    <location>
        <begin position="80"/>
        <end position="143"/>
    </location>
</feature>
<dbReference type="EMBL" id="MRWE01000029">
    <property type="protein sequence ID" value="ORJ24441.1"/>
    <property type="molecule type" value="Genomic_DNA"/>
</dbReference>
<reference evidence="3 4" key="1">
    <citation type="journal article" date="2017" name="Int. J. Syst. Evol. Microbiol.">
        <title>Rouxiella badensis sp. nov. and Rouxiella silvae sp. nov. isolated from peat bog soil in Germany and emendation of the genus description.</title>
        <authorList>
            <person name="Le Fleche-Mateos A."/>
            <person name="Kugler J.H."/>
            <person name="Hansen S.H."/>
            <person name="Syldatk C."/>
            <person name="Hausmann R."/>
            <person name="Lomprez F."/>
            <person name="Vandenbogaert M."/>
            <person name="Manuguerra J.C."/>
            <person name="Grimont P.A."/>
        </authorList>
    </citation>
    <scope>NUCLEOTIDE SEQUENCE [LARGE SCALE GENOMIC DNA]</scope>
    <source>
        <strain evidence="3 4">DSM 100043</strain>
    </source>
</reference>
<organism evidence="3 4">
    <name type="scientific">Rouxiella badensis</name>
    <dbReference type="NCBI Taxonomy" id="1646377"/>
    <lineage>
        <taxon>Bacteria</taxon>
        <taxon>Pseudomonadati</taxon>
        <taxon>Pseudomonadota</taxon>
        <taxon>Gammaproteobacteria</taxon>
        <taxon>Enterobacterales</taxon>
        <taxon>Yersiniaceae</taxon>
        <taxon>Rouxiella</taxon>
    </lineage>
</organism>
<sequence length="158" mass="18079">MSSLNASMKAQKSLTERLIHAVGFEVMALLICAPVAAWIMNKPVLEMGVLSILLSTTAMVWNVVYNSVFDYFWPMGSVKRTFPLRVGHALGFEGGFILIGLPIAAWWLQISLIDAFVLELGFFLFFLPYTIGYNWLYDTLRQRVMSRKRNQAREPLRR</sequence>
<keyword evidence="1" id="KW-0812">Transmembrane</keyword>
<evidence type="ECO:0000313" key="4">
    <source>
        <dbReference type="Proteomes" id="UP000192536"/>
    </source>
</evidence>
<proteinExistence type="predicted"/>
<name>A0A1X0WCF9_9GAMM</name>
<feature type="transmembrane region" description="Helical" evidence="1">
    <location>
        <begin position="89"/>
        <end position="109"/>
    </location>
</feature>
<dbReference type="Pfam" id="PF05232">
    <property type="entry name" value="BTP"/>
    <property type="match status" value="2"/>
</dbReference>
<protein>
    <submittedName>
        <fullName evidence="3">Na(+)-translocating NADH-quinone reductase subunit E</fullName>
    </submittedName>
</protein>